<reference evidence="2" key="1">
    <citation type="journal article" date="2017" name="Nat. Ecol. Evol.">
        <title>Genome expansion and lineage-specific genetic innovations in the forest pathogenic fungi Armillaria.</title>
        <authorList>
            <person name="Sipos G."/>
            <person name="Prasanna A.N."/>
            <person name="Walter M.C."/>
            <person name="O'Connor E."/>
            <person name="Balint B."/>
            <person name="Krizsan K."/>
            <person name="Kiss B."/>
            <person name="Hess J."/>
            <person name="Varga T."/>
            <person name="Slot J."/>
            <person name="Riley R."/>
            <person name="Boka B."/>
            <person name="Rigling D."/>
            <person name="Barry K."/>
            <person name="Lee J."/>
            <person name="Mihaltcheva S."/>
            <person name="LaButti K."/>
            <person name="Lipzen A."/>
            <person name="Waldron R."/>
            <person name="Moloney N.M."/>
            <person name="Sperisen C."/>
            <person name="Kredics L."/>
            <person name="Vagvoelgyi C."/>
            <person name="Patrignani A."/>
            <person name="Fitzpatrick D."/>
            <person name="Nagy I."/>
            <person name="Doyle S."/>
            <person name="Anderson J.B."/>
            <person name="Grigoriev I.V."/>
            <person name="Gueldener U."/>
            <person name="Muensterkoetter M."/>
            <person name="Nagy L.G."/>
        </authorList>
    </citation>
    <scope>NUCLEOTIDE SEQUENCE [LARGE SCALE GENOMIC DNA]</scope>
    <source>
        <strain evidence="2">28-4</strain>
    </source>
</reference>
<evidence type="ECO:0000313" key="1">
    <source>
        <dbReference type="EMBL" id="PBK68461.1"/>
    </source>
</evidence>
<dbReference type="EMBL" id="KZ293432">
    <property type="protein sequence ID" value="PBK68461.1"/>
    <property type="molecule type" value="Genomic_DNA"/>
</dbReference>
<organism evidence="1 2">
    <name type="scientific">Armillaria solidipes</name>
    <dbReference type="NCBI Taxonomy" id="1076256"/>
    <lineage>
        <taxon>Eukaryota</taxon>
        <taxon>Fungi</taxon>
        <taxon>Dikarya</taxon>
        <taxon>Basidiomycota</taxon>
        <taxon>Agaricomycotina</taxon>
        <taxon>Agaricomycetes</taxon>
        <taxon>Agaricomycetidae</taxon>
        <taxon>Agaricales</taxon>
        <taxon>Marasmiineae</taxon>
        <taxon>Physalacriaceae</taxon>
        <taxon>Armillaria</taxon>
    </lineage>
</organism>
<dbReference type="STRING" id="1076256.A0A2H3BC63"/>
<sequence>MAPKSMARLQNEWEDGCTEYAPPYITNVRMDALSMPSLAQSWNYLDPVTWLWHARFFVELAFVTSLERDTRCSAPSQFLGLKSIIIMTRNKKHFELMGILDEHATGGMQLERLWTSSTLKLEGKKENFTGYTRNRSIKNKSRMERTRRRGRCILRSRRLDPRWLLLNMHYVPEDSIRIFRDINVKMAIAMHWEQGLDHNNEEVMAPP</sequence>
<gene>
    <name evidence="1" type="ORF">ARMSODRAFT_975867</name>
</gene>
<proteinExistence type="predicted"/>
<name>A0A2H3BC63_9AGAR</name>
<dbReference type="Proteomes" id="UP000218334">
    <property type="component" value="Unassembled WGS sequence"/>
</dbReference>
<accession>A0A2H3BC63</accession>
<dbReference type="AlphaFoldDB" id="A0A2H3BC63"/>
<keyword evidence="2" id="KW-1185">Reference proteome</keyword>
<protein>
    <submittedName>
        <fullName evidence="1">Uncharacterized protein</fullName>
    </submittedName>
</protein>
<evidence type="ECO:0000313" key="2">
    <source>
        <dbReference type="Proteomes" id="UP000218334"/>
    </source>
</evidence>